<evidence type="ECO:0000256" key="6">
    <source>
        <dbReference type="RuleBase" id="RU361277"/>
    </source>
</evidence>
<dbReference type="InterPro" id="IPR013149">
    <property type="entry name" value="ADH-like_C"/>
</dbReference>
<dbReference type="InterPro" id="IPR020843">
    <property type="entry name" value="ER"/>
</dbReference>
<dbReference type="InterPro" id="IPR011032">
    <property type="entry name" value="GroES-like_sf"/>
</dbReference>
<sequence>MRAAIPTGNITVPQRALARREYGTRRPVTPAVQHGRRTLPRRKSSGLPTLRFRAPFLRSLPPAVTHLAVRDVIPEGVENVKASVCAGIGQPFETQEVEIASPQGREVLVEVRASGLCHSDLHLAQNEFGLLSWPAVLGHEVAGVVSAVGPDVAEFQPGDHVVACLIQFCGRCSNCLTGRTYQCLIPDAGNRAGSEGPRIFGEAGPVFQGYGIGGFAEQALIHENQLVAVPKDLPFSAAALLGCAVVTGAGSVINAAKVRVGESVVVIGTGGVGLNAISAAHVSGATRIVAVDVDLEKLELARKFGATDVVHAQASDTVEQVLAITNGGADHVFEVIGLALTQAQSYDMARVGGAAYLLGVGKPGTTLELDSSVKVLHRQKSLQGVNMGMTNPKTDIPIYAELYRQGRLNLDDLVSQEIGLGDINDAYRDLAKGGIVRSVITSF</sequence>
<evidence type="ECO:0000259" key="7">
    <source>
        <dbReference type="SMART" id="SM00829"/>
    </source>
</evidence>
<evidence type="ECO:0000256" key="2">
    <source>
        <dbReference type="ARBA" id="ARBA00022723"/>
    </source>
</evidence>
<dbReference type="EMBL" id="JBEPCU010000005">
    <property type="protein sequence ID" value="MER6975661.1"/>
    <property type="molecule type" value="Genomic_DNA"/>
</dbReference>
<dbReference type="InterPro" id="IPR002328">
    <property type="entry name" value="ADH_Zn_CS"/>
</dbReference>
<dbReference type="Gene3D" id="3.90.180.10">
    <property type="entry name" value="Medium-chain alcohol dehydrogenases, catalytic domain"/>
    <property type="match status" value="1"/>
</dbReference>
<dbReference type="RefSeq" id="WP_244217657.1">
    <property type="nucleotide sequence ID" value="NZ_MUBM01000515.1"/>
</dbReference>
<name>A0ABV1VVS0_9ACTN</name>
<evidence type="ECO:0000256" key="5">
    <source>
        <dbReference type="ARBA" id="ARBA00023027"/>
    </source>
</evidence>
<dbReference type="Pfam" id="PF08240">
    <property type="entry name" value="ADH_N"/>
    <property type="match status" value="1"/>
</dbReference>
<evidence type="ECO:0000256" key="3">
    <source>
        <dbReference type="ARBA" id="ARBA00022833"/>
    </source>
</evidence>
<comment type="caution">
    <text evidence="8">The sequence shown here is derived from an EMBL/GenBank/DDBJ whole genome shotgun (WGS) entry which is preliminary data.</text>
</comment>
<evidence type="ECO:0000313" key="8">
    <source>
        <dbReference type="EMBL" id="MER6975661.1"/>
    </source>
</evidence>
<keyword evidence="3 6" id="KW-0862">Zinc</keyword>
<keyword evidence="2 6" id="KW-0479">Metal-binding</keyword>
<comment type="similarity">
    <text evidence="1 6">Belongs to the zinc-containing alcohol dehydrogenase family.</text>
</comment>
<dbReference type="PANTHER" id="PTHR43880:SF12">
    <property type="entry name" value="ALCOHOL DEHYDROGENASE CLASS-3"/>
    <property type="match status" value="1"/>
</dbReference>
<organism evidence="8 9">
    <name type="scientific">Streptomyces carpinensis</name>
    <dbReference type="NCBI Taxonomy" id="66369"/>
    <lineage>
        <taxon>Bacteria</taxon>
        <taxon>Bacillati</taxon>
        <taxon>Actinomycetota</taxon>
        <taxon>Actinomycetes</taxon>
        <taxon>Kitasatosporales</taxon>
        <taxon>Streptomycetaceae</taxon>
        <taxon>Streptomyces</taxon>
    </lineage>
</organism>
<gene>
    <name evidence="8" type="ORF">ABT317_00945</name>
</gene>
<dbReference type="Proteomes" id="UP001458415">
    <property type="component" value="Unassembled WGS sequence"/>
</dbReference>
<dbReference type="PROSITE" id="PS00059">
    <property type="entry name" value="ADH_ZINC"/>
    <property type="match status" value="1"/>
</dbReference>
<comment type="cofactor">
    <cofactor evidence="6">
        <name>Zn(2+)</name>
        <dbReference type="ChEBI" id="CHEBI:29105"/>
    </cofactor>
</comment>
<protein>
    <submittedName>
        <fullName evidence="8">Alcohol dehydrogenase catalytic domain-containing protein</fullName>
    </submittedName>
</protein>
<keyword evidence="9" id="KW-1185">Reference proteome</keyword>
<dbReference type="InterPro" id="IPR013154">
    <property type="entry name" value="ADH-like_N"/>
</dbReference>
<dbReference type="Pfam" id="PF00107">
    <property type="entry name" value="ADH_zinc_N"/>
    <property type="match status" value="1"/>
</dbReference>
<evidence type="ECO:0000256" key="1">
    <source>
        <dbReference type="ARBA" id="ARBA00008072"/>
    </source>
</evidence>
<reference evidence="8 9" key="1">
    <citation type="submission" date="2024-06" db="EMBL/GenBank/DDBJ databases">
        <title>The Natural Products Discovery Center: Release of the First 8490 Sequenced Strains for Exploring Actinobacteria Biosynthetic Diversity.</title>
        <authorList>
            <person name="Kalkreuter E."/>
            <person name="Kautsar S.A."/>
            <person name="Yang D."/>
            <person name="Bader C.D."/>
            <person name="Teijaro C.N."/>
            <person name="Fluegel L."/>
            <person name="Davis C.M."/>
            <person name="Simpson J.R."/>
            <person name="Lauterbach L."/>
            <person name="Steele A.D."/>
            <person name="Gui C."/>
            <person name="Meng S."/>
            <person name="Li G."/>
            <person name="Viehrig K."/>
            <person name="Ye F."/>
            <person name="Su P."/>
            <person name="Kiefer A.F."/>
            <person name="Nichols A."/>
            <person name="Cepeda A.J."/>
            <person name="Yan W."/>
            <person name="Fan B."/>
            <person name="Jiang Y."/>
            <person name="Adhikari A."/>
            <person name="Zheng C.-J."/>
            <person name="Schuster L."/>
            <person name="Cowan T.M."/>
            <person name="Smanski M.J."/>
            <person name="Chevrette M.G."/>
            <person name="De Carvalho L.P.S."/>
            <person name="Shen B."/>
        </authorList>
    </citation>
    <scope>NUCLEOTIDE SEQUENCE [LARGE SCALE GENOMIC DNA]</scope>
    <source>
        <strain evidence="8 9">NPDC000634</strain>
    </source>
</reference>
<dbReference type="SMART" id="SM00829">
    <property type="entry name" value="PKS_ER"/>
    <property type="match status" value="1"/>
</dbReference>
<dbReference type="Gene3D" id="3.40.50.720">
    <property type="entry name" value="NAD(P)-binding Rossmann-like Domain"/>
    <property type="match status" value="1"/>
</dbReference>
<keyword evidence="4" id="KW-0560">Oxidoreductase</keyword>
<dbReference type="InterPro" id="IPR036291">
    <property type="entry name" value="NAD(P)-bd_dom_sf"/>
</dbReference>
<keyword evidence="5" id="KW-0520">NAD</keyword>
<evidence type="ECO:0000256" key="4">
    <source>
        <dbReference type="ARBA" id="ARBA00023002"/>
    </source>
</evidence>
<feature type="domain" description="Enoyl reductase (ER)" evidence="7">
    <location>
        <begin position="89"/>
        <end position="440"/>
    </location>
</feature>
<dbReference type="PANTHER" id="PTHR43880">
    <property type="entry name" value="ALCOHOL DEHYDROGENASE"/>
    <property type="match status" value="1"/>
</dbReference>
<evidence type="ECO:0000313" key="9">
    <source>
        <dbReference type="Proteomes" id="UP001458415"/>
    </source>
</evidence>
<accession>A0ABV1VVS0</accession>
<proteinExistence type="inferred from homology"/>
<dbReference type="SUPFAM" id="SSF51735">
    <property type="entry name" value="NAD(P)-binding Rossmann-fold domains"/>
    <property type="match status" value="1"/>
</dbReference>
<dbReference type="SUPFAM" id="SSF50129">
    <property type="entry name" value="GroES-like"/>
    <property type="match status" value="2"/>
</dbReference>